<gene>
    <name evidence="2" type="ORF">ADIMK_3589</name>
</gene>
<evidence type="ECO:0008006" key="4">
    <source>
        <dbReference type="Google" id="ProtNLM"/>
    </source>
</evidence>
<evidence type="ECO:0000256" key="1">
    <source>
        <dbReference type="SAM" id="MobiDB-lite"/>
    </source>
</evidence>
<dbReference type="InterPro" id="IPR014991">
    <property type="entry name" value="DUF1840"/>
</dbReference>
<dbReference type="STRING" id="1232683.ADIMK_3589"/>
<dbReference type="EMBL" id="JMQN01000053">
    <property type="protein sequence ID" value="KEA62299.1"/>
    <property type="molecule type" value="Genomic_DNA"/>
</dbReference>
<dbReference type="PATRIC" id="fig|1232683.4.peg.3530"/>
<evidence type="ECO:0000313" key="2">
    <source>
        <dbReference type="EMBL" id="KEA62299.1"/>
    </source>
</evidence>
<name>A0A081FUU4_9GAMM</name>
<reference evidence="2 3" key="1">
    <citation type="submission" date="2014-04" db="EMBL/GenBank/DDBJ databases">
        <title>Marinobacterium kochiensis sp. nov., isolated from sediment sample collected from Kochi backwaters in Kerala, India.</title>
        <authorList>
            <person name="Singh A."/>
            <person name="Pinnaka A.K."/>
        </authorList>
    </citation>
    <scope>NUCLEOTIDE SEQUENCE [LARGE SCALE GENOMIC DNA]</scope>
    <source>
        <strain evidence="2 3">AK27</strain>
    </source>
</reference>
<proteinExistence type="predicted"/>
<accession>A0A081FUU4</accession>
<feature type="compositionally biased region" description="Acidic residues" evidence="1">
    <location>
        <begin position="61"/>
        <end position="74"/>
    </location>
</feature>
<comment type="caution">
    <text evidence="2">The sequence shown here is derived from an EMBL/GenBank/DDBJ whole genome shotgun (WGS) entry which is preliminary data.</text>
</comment>
<keyword evidence="3" id="KW-1185">Reference proteome</keyword>
<dbReference type="OrthoDB" id="5625523at2"/>
<sequence>MLITFRTDAYANITMLGDVALTMIRMMGHSDVVPGAILAADIPEALNNLKRALDEQPIPADTDDELSEGQEDEDQKVSLANHAYPLLELLAAAAKDECDLMWDKA</sequence>
<organism evidence="2 3">
    <name type="scientific">Marinobacterium lacunae</name>
    <dbReference type="NCBI Taxonomy" id="1232683"/>
    <lineage>
        <taxon>Bacteria</taxon>
        <taxon>Pseudomonadati</taxon>
        <taxon>Pseudomonadota</taxon>
        <taxon>Gammaproteobacteria</taxon>
        <taxon>Oceanospirillales</taxon>
        <taxon>Oceanospirillaceae</taxon>
        <taxon>Marinobacterium</taxon>
    </lineage>
</organism>
<dbReference type="Pfam" id="PF08895">
    <property type="entry name" value="DUF1840"/>
    <property type="match status" value="1"/>
</dbReference>
<dbReference type="Proteomes" id="UP000028252">
    <property type="component" value="Unassembled WGS sequence"/>
</dbReference>
<protein>
    <recommendedName>
        <fullName evidence="4">DUF1840 domain-containing protein</fullName>
    </recommendedName>
</protein>
<dbReference type="AlphaFoldDB" id="A0A081FUU4"/>
<dbReference type="eggNOG" id="ENOG5030N4C">
    <property type="taxonomic scope" value="Bacteria"/>
</dbReference>
<evidence type="ECO:0000313" key="3">
    <source>
        <dbReference type="Proteomes" id="UP000028252"/>
    </source>
</evidence>
<feature type="region of interest" description="Disordered" evidence="1">
    <location>
        <begin position="55"/>
        <end position="75"/>
    </location>
</feature>
<dbReference type="RefSeq" id="WP_036191042.1">
    <property type="nucleotide sequence ID" value="NZ_JMQN01000053.1"/>
</dbReference>